<name>A0A1R4J8Z5_9LACT</name>
<protein>
    <recommendedName>
        <fullName evidence="5 7">Glutathione peroxidase</fullName>
    </recommendedName>
</protein>
<evidence type="ECO:0000256" key="6">
    <source>
        <dbReference type="PIRSR" id="PIRSR000303-1"/>
    </source>
</evidence>
<evidence type="ECO:0000256" key="7">
    <source>
        <dbReference type="RuleBase" id="RU000499"/>
    </source>
</evidence>
<dbReference type="PANTHER" id="PTHR11592">
    <property type="entry name" value="GLUTATHIONE PEROXIDASE"/>
    <property type="match status" value="1"/>
</dbReference>
<dbReference type="GO" id="GO:0034599">
    <property type="term" value="P:cellular response to oxidative stress"/>
    <property type="evidence" value="ECO:0007669"/>
    <property type="project" value="TreeGrafter"/>
</dbReference>
<gene>
    <name evidence="9" type="ORF">FM115_04460</name>
</gene>
<dbReference type="AlphaFoldDB" id="A0A1R4J8Z5"/>
<dbReference type="FunFam" id="3.40.30.10:FF:000010">
    <property type="entry name" value="Glutathione peroxidase"/>
    <property type="match status" value="1"/>
</dbReference>
<evidence type="ECO:0000259" key="8">
    <source>
        <dbReference type="PROSITE" id="PS51352"/>
    </source>
</evidence>
<feature type="domain" description="Thioredoxin" evidence="8">
    <location>
        <begin position="1"/>
        <end position="154"/>
    </location>
</feature>
<dbReference type="PROSITE" id="PS51355">
    <property type="entry name" value="GLUTATHIONE_PEROXID_3"/>
    <property type="match status" value="1"/>
</dbReference>
<accession>A0A1R4J8Z5</accession>
<evidence type="ECO:0000256" key="1">
    <source>
        <dbReference type="ARBA" id="ARBA00000217"/>
    </source>
</evidence>
<reference evidence="9 10" key="1">
    <citation type="submission" date="2017-02" db="EMBL/GenBank/DDBJ databases">
        <authorList>
            <person name="Peterson S.W."/>
        </authorList>
    </citation>
    <scope>NUCLEOTIDE SEQUENCE [LARGE SCALE GENOMIC DNA]</scope>
    <source>
        <strain evidence="9 10">42ea</strain>
    </source>
</reference>
<dbReference type="InterPro" id="IPR013766">
    <property type="entry name" value="Thioredoxin_domain"/>
</dbReference>
<dbReference type="InterPro" id="IPR000889">
    <property type="entry name" value="Glutathione_peroxidase"/>
</dbReference>
<dbReference type="CDD" id="cd00340">
    <property type="entry name" value="GSH_Peroxidase"/>
    <property type="match status" value="1"/>
</dbReference>
<dbReference type="PROSITE" id="PS00460">
    <property type="entry name" value="GLUTATHIONE_PEROXID_1"/>
    <property type="match status" value="1"/>
</dbReference>
<evidence type="ECO:0000313" key="9">
    <source>
        <dbReference type="EMBL" id="SJN28517.1"/>
    </source>
</evidence>
<comment type="similarity">
    <text evidence="2 7">Belongs to the glutathione peroxidase family.</text>
</comment>
<keyword evidence="3 7" id="KW-0575">Peroxidase</keyword>
<dbReference type="Gene3D" id="3.40.30.10">
    <property type="entry name" value="Glutaredoxin"/>
    <property type="match status" value="1"/>
</dbReference>
<organism evidence="9 10">
    <name type="scientific">Marinilactibacillus psychrotolerans 42ea</name>
    <dbReference type="NCBI Taxonomy" id="1255609"/>
    <lineage>
        <taxon>Bacteria</taxon>
        <taxon>Bacillati</taxon>
        <taxon>Bacillota</taxon>
        <taxon>Bacilli</taxon>
        <taxon>Lactobacillales</taxon>
        <taxon>Carnobacteriaceae</taxon>
        <taxon>Marinilactibacillus</taxon>
    </lineage>
</organism>
<dbReference type="PANTHER" id="PTHR11592:SF78">
    <property type="entry name" value="GLUTATHIONE PEROXIDASE"/>
    <property type="match status" value="1"/>
</dbReference>
<proteinExistence type="inferred from homology"/>
<dbReference type="InterPro" id="IPR029759">
    <property type="entry name" value="GPX_AS"/>
</dbReference>
<dbReference type="Pfam" id="PF00255">
    <property type="entry name" value="GSHPx"/>
    <property type="match status" value="1"/>
</dbReference>
<dbReference type="PRINTS" id="PR01011">
    <property type="entry name" value="GLUTPROXDASE"/>
</dbReference>
<dbReference type="EMBL" id="FUKW01000069">
    <property type="protein sequence ID" value="SJN28517.1"/>
    <property type="molecule type" value="Genomic_DNA"/>
</dbReference>
<sequence length="154" mass="17536">MTINEYTVTDISGNEVAMSNYTGQPLLIVNTASQCGLASQLKDLENLYQDYKEKGFVVLGFPCSQFMNQEPLEGEEIAEFCQLNYDVSFPLFDKIKVNGDDTHPLFQYLKEQTGNKMIKWNYTKFLIDANGEVVDRYAPTTNPKKIAKDIEKLI</sequence>
<dbReference type="SUPFAM" id="SSF52833">
    <property type="entry name" value="Thioredoxin-like"/>
    <property type="match status" value="1"/>
</dbReference>
<dbReference type="InterPro" id="IPR036249">
    <property type="entry name" value="Thioredoxin-like_sf"/>
</dbReference>
<evidence type="ECO:0000256" key="2">
    <source>
        <dbReference type="ARBA" id="ARBA00006926"/>
    </source>
</evidence>
<evidence type="ECO:0000313" key="10">
    <source>
        <dbReference type="Proteomes" id="UP000195611"/>
    </source>
</evidence>
<evidence type="ECO:0000256" key="3">
    <source>
        <dbReference type="ARBA" id="ARBA00022559"/>
    </source>
</evidence>
<feature type="active site" evidence="6">
    <location>
        <position position="35"/>
    </location>
</feature>
<evidence type="ECO:0000256" key="5">
    <source>
        <dbReference type="ARBA" id="ARBA00069346"/>
    </source>
</evidence>
<comment type="catalytic activity">
    <reaction evidence="1">
        <text>2 glutathione + H2O2 = glutathione disulfide + 2 H2O</text>
        <dbReference type="Rhea" id="RHEA:16833"/>
        <dbReference type="ChEBI" id="CHEBI:15377"/>
        <dbReference type="ChEBI" id="CHEBI:16240"/>
        <dbReference type="ChEBI" id="CHEBI:57925"/>
        <dbReference type="ChEBI" id="CHEBI:58297"/>
        <dbReference type="EC" id="1.11.1.9"/>
    </reaction>
</comment>
<dbReference type="PROSITE" id="PS51352">
    <property type="entry name" value="THIOREDOXIN_2"/>
    <property type="match status" value="1"/>
</dbReference>
<dbReference type="RefSeq" id="WP_087057726.1">
    <property type="nucleotide sequence ID" value="NZ_FUKW01000069.1"/>
</dbReference>
<dbReference type="Proteomes" id="UP000195611">
    <property type="component" value="Unassembled WGS sequence"/>
</dbReference>
<dbReference type="PIRSF" id="PIRSF000303">
    <property type="entry name" value="Glutathion_perox"/>
    <property type="match status" value="1"/>
</dbReference>
<dbReference type="GO" id="GO:0004602">
    <property type="term" value="F:glutathione peroxidase activity"/>
    <property type="evidence" value="ECO:0007669"/>
    <property type="project" value="UniProtKB-EC"/>
</dbReference>
<evidence type="ECO:0000256" key="4">
    <source>
        <dbReference type="ARBA" id="ARBA00023002"/>
    </source>
</evidence>
<keyword evidence="4 7" id="KW-0560">Oxidoreductase</keyword>